<keyword evidence="3" id="KW-1185">Reference proteome</keyword>
<feature type="transmembrane region" description="Helical" evidence="1">
    <location>
        <begin position="73"/>
        <end position="95"/>
    </location>
</feature>
<evidence type="ECO:0000313" key="2">
    <source>
        <dbReference type="EMBL" id="KAF4638242.1"/>
    </source>
</evidence>
<comment type="caution">
    <text evidence="2">The sequence shown here is derived from an EMBL/GenBank/DDBJ whole genome shotgun (WGS) entry which is preliminary data.</text>
</comment>
<gene>
    <name evidence="2" type="ORF">TGRH88_058500</name>
</gene>
<protein>
    <recommendedName>
        <fullName evidence="4">Transmembrane protein</fullName>
    </recommendedName>
</protein>
<proteinExistence type="predicted"/>
<reference evidence="2 3" key="1">
    <citation type="submission" date="2020-03" db="EMBL/GenBank/DDBJ databases">
        <title>Genome sequence of Toxoplasma gondii RH-88 strain.</title>
        <authorList>
            <person name="Lorenzi H.A."/>
            <person name="Venepally P."/>
            <person name="Rozenberg A."/>
            <person name="Sibley D."/>
        </authorList>
    </citation>
    <scope>NUCLEOTIDE SEQUENCE [LARGE SCALE GENOMIC DNA]</scope>
    <source>
        <strain evidence="2 3">RH-88</strain>
    </source>
</reference>
<evidence type="ECO:0008006" key="4">
    <source>
        <dbReference type="Google" id="ProtNLM"/>
    </source>
</evidence>
<organism evidence="2 3">
    <name type="scientific">Toxoplasma gondii</name>
    <dbReference type="NCBI Taxonomy" id="5811"/>
    <lineage>
        <taxon>Eukaryota</taxon>
        <taxon>Sar</taxon>
        <taxon>Alveolata</taxon>
        <taxon>Apicomplexa</taxon>
        <taxon>Conoidasida</taxon>
        <taxon>Coccidia</taxon>
        <taxon>Eucoccidiorida</taxon>
        <taxon>Eimeriorina</taxon>
        <taxon>Sarcocystidae</taxon>
        <taxon>Toxoplasma</taxon>
    </lineage>
</organism>
<dbReference type="Proteomes" id="UP000557509">
    <property type="component" value="Unassembled WGS sequence"/>
</dbReference>
<keyword evidence="1" id="KW-1133">Transmembrane helix</keyword>
<accession>A0A7J6JV61</accession>
<dbReference type="EMBL" id="JAAUHK010000197">
    <property type="protein sequence ID" value="KAF4638242.1"/>
    <property type="molecule type" value="Genomic_DNA"/>
</dbReference>
<evidence type="ECO:0000313" key="3">
    <source>
        <dbReference type="Proteomes" id="UP000557509"/>
    </source>
</evidence>
<evidence type="ECO:0000256" key="1">
    <source>
        <dbReference type="SAM" id="Phobius"/>
    </source>
</evidence>
<sequence>MKFPQVCVTRIACYARRLEKRQTHPNKSPAAPVCKVGKNCMLLHRKKPLCAPLSSLSRAVTSSGNFRRQGRVFLYRMVHFPVLLFSSSTSLVLFFSPRSAEPRPRLS</sequence>
<name>A0A7J6JV61_TOXGO</name>
<keyword evidence="1" id="KW-0472">Membrane</keyword>
<dbReference type="AlphaFoldDB" id="A0A7J6JV61"/>
<keyword evidence="1" id="KW-0812">Transmembrane</keyword>